<proteinExistence type="predicted"/>
<feature type="compositionally biased region" description="Acidic residues" evidence="4">
    <location>
        <begin position="218"/>
        <end position="238"/>
    </location>
</feature>
<evidence type="ECO:0000256" key="2">
    <source>
        <dbReference type="ARBA" id="ARBA00022741"/>
    </source>
</evidence>
<dbReference type="GeneID" id="119744595"/>
<dbReference type="GO" id="GO:0015631">
    <property type="term" value="F:tubulin binding"/>
    <property type="evidence" value="ECO:0007669"/>
    <property type="project" value="TreeGrafter"/>
</dbReference>
<feature type="compositionally biased region" description="Low complexity" evidence="4">
    <location>
        <begin position="191"/>
        <end position="206"/>
    </location>
</feature>
<keyword evidence="6" id="KW-1185">Reference proteome</keyword>
<dbReference type="EnsemblMetazoa" id="XM_038220601.1">
    <property type="protein sequence ID" value="XP_038076529.1"/>
    <property type="gene ID" value="LOC119744595"/>
</dbReference>
<keyword evidence="1" id="KW-0436">Ligase</keyword>
<dbReference type="GO" id="GO:0036064">
    <property type="term" value="C:ciliary basal body"/>
    <property type="evidence" value="ECO:0007669"/>
    <property type="project" value="TreeGrafter"/>
</dbReference>
<keyword evidence="3" id="KW-0067">ATP-binding</keyword>
<dbReference type="PANTHER" id="PTHR12241">
    <property type="entry name" value="TUBULIN POLYGLUTAMYLASE"/>
    <property type="match status" value="1"/>
</dbReference>
<dbReference type="OMA" id="ANGRAYH"/>
<dbReference type="GO" id="GO:0000226">
    <property type="term" value="P:microtubule cytoskeleton organization"/>
    <property type="evidence" value="ECO:0007669"/>
    <property type="project" value="TreeGrafter"/>
</dbReference>
<feature type="compositionally biased region" description="Polar residues" evidence="4">
    <location>
        <begin position="280"/>
        <end position="291"/>
    </location>
</feature>
<feature type="compositionally biased region" description="Low complexity" evidence="4">
    <location>
        <begin position="877"/>
        <end position="890"/>
    </location>
</feature>
<accession>A0A914BK94</accession>
<feature type="compositionally biased region" description="Low complexity" evidence="4">
    <location>
        <begin position="914"/>
        <end position="927"/>
    </location>
</feature>
<dbReference type="PANTHER" id="PTHR12241:SF162">
    <property type="entry name" value="TUBULIN MONOGLUTAMYLASE TTLL4"/>
    <property type="match status" value="1"/>
</dbReference>
<reference evidence="5" key="1">
    <citation type="submission" date="2022-11" db="UniProtKB">
        <authorList>
            <consortium name="EnsemblMetazoa"/>
        </authorList>
    </citation>
    <scope>IDENTIFICATION</scope>
</reference>
<feature type="region of interest" description="Disordered" evidence="4">
    <location>
        <begin position="94"/>
        <end position="312"/>
    </location>
</feature>
<evidence type="ECO:0000313" key="6">
    <source>
        <dbReference type="Proteomes" id="UP000887568"/>
    </source>
</evidence>
<sequence length="952" mass="107319">MATPNQIKEIKATLQRGLETLALSGNIKPLPLRQQTSRPLLRSKLGEGPRVPVWGDLDNNNISNYGGVDQNGFCRTSEEFNKIRNDLNNVTVRSPQRTKTTDGLVRAKSELGARGSGGAASDSLRSKPPIPTSRTLIRPISGKKPLNEPRSKFALQGSQTKKQPKTNFKPKPPPDSPGKEPPSSPQRQTSRESSGSEGSVRRSLGSKINRRSRISSSEDAEEWSDIDEVENEDDDEYEPSGSERMPGDGASFDDFDEDDGMDGIDGDDLDEDDESDGYSIASNDSRYQLTNLPLPAASGKSPKPQDGERVSLSSRAGSRMFQYLTTGADDALPALSPSLFSHIPPTINFVGVEEKAVQFPWEIRKLLKWRMSPITPNVIKNCIARSGFRATRKANEWLGYWGKHMKANAFKVVREYQKVNHLPGSFQIGRKDRLWRNLYKMQVHFGKRDYGFFPQTFCLPYDLKLLKRAWEDGGTKQKWILKPPASARGIGIRVVHKWNQIPRRKPVIVQRYLAKPFLINDSKFDLRIYVYVKSYDPLKIYVFQDGLARFATMKYSASMKNLSNKFMHLTNYSINKKNADFTPNNDYTACEGHKWGLKALWGYLKPMGIDTVSVWETIKDVVVKTIISVDSTVNSMVKLNVKSRYCVHELFGFDVMLDENLKPWILEVNISPSLHSNSPLDVSIKGEMIKDLLNISSFHVPDKRDIYSILTPTSNSASKIRGSDIFMDKRLYQTPLSNDERAKHVFYTQKHIDEQCRMSILDTLTPDDLRILTEAEDEYSRCGGFERIFPSPTSHKYARFFENPRYYNILLDEWVRKYHRQHAKGLSLLEEYCQEGIHLSTGKDNSHVRQPWSPAFTPRFSPWTPISSIIQSHDPRTSSAPVTSAPSPTTGLKKSSSTNNLPKIRRRGLAKPRALSSTGSAASLTKSPAQPHPPRGLYAPQRRVVTGATTPS</sequence>
<dbReference type="Proteomes" id="UP000887568">
    <property type="component" value="Unplaced"/>
</dbReference>
<dbReference type="RefSeq" id="XP_038076529.1">
    <property type="nucleotide sequence ID" value="XM_038220601.1"/>
</dbReference>
<feature type="compositionally biased region" description="Pro residues" evidence="4">
    <location>
        <begin position="170"/>
        <end position="184"/>
    </location>
</feature>
<feature type="region of interest" description="Disordered" evidence="4">
    <location>
        <begin position="867"/>
        <end position="952"/>
    </location>
</feature>
<feature type="compositionally biased region" description="Polar residues" evidence="4">
    <location>
        <begin position="892"/>
        <end position="901"/>
    </location>
</feature>
<evidence type="ECO:0000256" key="3">
    <source>
        <dbReference type="ARBA" id="ARBA00022840"/>
    </source>
</evidence>
<dbReference type="GO" id="GO:0070740">
    <property type="term" value="F:tubulin-glutamic acid ligase activity"/>
    <property type="evidence" value="ECO:0007669"/>
    <property type="project" value="TreeGrafter"/>
</dbReference>
<name>A0A914BK94_PATMI</name>
<evidence type="ECO:0000256" key="4">
    <source>
        <dbReference type="SAM" id="MobiDB-lite"/>
    </source>
</evidence>
<feature type="compositionally biased region" description="Acidic residues" evidence="4">
    <location>
        <begin position="251"/>
        <end position="276"/>
    </location>
</feature>
<evidence type="ECO:0008006" key="7">
    <source>
        <dbReference type="Google" id="ProtNLM"/>
    </source>
</evidence>
<dbReference type="GO" id="GO:0005524">
    <property type="term" value="F:ATP binding"/>
    <property type="evidence" value="ECO:0007669"/>
    <property type="project" value="UniProtKB-KW"/>
</dbReference>
<dbReference type="SUPFAM" id="SSF56059">
    <property type="entry name" value="Glutathione synthetase ATP-binding domain-like"/>
    <property type="match status" value="1"/>
</dbReference>
<dbReference type="AlphaFoldDB" id="A0A914BK94"/>
<evidence type="ECO:0000313" key="5">
    <source>
        <dbReference type="EnsemblMetazoa" id="XP_038076529.1"/>
    </source>
</evidence>
<organism evidence="5 6">
    <name type="scientific">Patiria miniata</name>
    <name type="common">Bat star</name>
    <name type="synonym">Asterina miniata</name>
    <dbReference type="NCBI Taxonomy" id="46514"/>
    <lineage>
        <taxon>Eukaryota</taxon>
        <taxon>Metazoa</taxon>
        <taxon>Echinodermata</taxon>
        <taxon>Eleutherozoa</taxon>
        <taxon>Asterozoa</taxon>
        <taxon>Asteroidea</taxon>
        <taxon>Valvatacea</taxon>
        <taxon>Valvatida</taxon>
        <taxon>Asterinidae</taxon>
        <taxon>Patiria</taxon>
    </lineage>
</organism>
<dbReference type="PROSITE" id="PS51221">
    <property type="entry name" value="TTL"/>
    <property type="match status" value="1"/>
</dbReference>
<dbReference type="OrthoDB" id="202825at2759"/>
<evidence type="ECO:0000256" key="1">
    <source>
        <dbReference type="ARBA" id="ARBA00022598"/>
    </source>
</evidence>
<dbReference type="Pfam" id="PF03133">
    <property type="entry name" value="TTL"/>
    <property type="match status" value="1"/>
</dbReference>
<dbReference type="InterPro" id="IPR004344">
    <property type="entry name" value="TTL/TTLL_fam"/>
</dbReference>
<dbReference type="Gene3D" id="3.30.470.20">
    <property type="entry name" value="ATP-grasp fold, B domain"/>
    <property type="match status" value="1"/>
</dbReference>
<protein>
    <recommendedName>
        <fullName evidence="7">Tubulin polyglutamylase TTLL4-like</fullName>
    </recommendedName>
</protein>
<keyword evidence="2" id="KW-0547">Nucleotide-binding</keyword>